<evidence type="ECO:0000313" key="3">
    <source>
        <dbReference type="Proteomes" id="UP001172101"/>
    </source>
</evidence>
<feature type="transmembrane region" description="Helical" evidence="1">
    <location>
        <begin position="20"/>
        <end position="40"/>
    </location>
</feature>
<name>A0AA40DHR3_9PEZI</name>
<gene>
    <name evidence="2" type="ORF">B0T26DRAFT_532169</name>
</gene>
<evidence type="ECO:0000256" key="1">
    <source>
        <dbReference type="SAM" id="Phobius"/>
    </source>
</evidence>
<keyword evidence="1" id="KW-0812">Transmembrane</keyword>
<dbReference type="Proteomes" id="UP001172101">
    <property type="component" value="Unassembled WGS sequence"/>
</dbReference>
<dbReference type="RefSeq" id="XP_060289475.1">
    <property type="nucleotide sequence ID" value="XM_060435536.1"/>
</dbReference>
<keyword evidence="1" id="KW-0472">Membrane</keyword>
<accession>A0AA40DHR3</accession>
<sequence length="102" mass="11842">MTSMLPRGPSPRLGAGWRSAITLPYVAFLFLAAGTSNNTHSRVGKRYMHRSSRVEYQYKTCARECRLSRKIIVEAGLRWKLGKWRLPRRHIVPRLCRCRDIA</sequence>
<keyword evidence="3" id="KW-1185">Reference proteome</keyword>
<dbReference type="AlphaFoldDB" id="A0AA40DHR3"/>
<organism evidence="2 3">
    <name type="scientific">Lasiosphaeria miniovina</name>
    <dbReference type="NCBI Taxonomy" id="1954250"/>
    <lineage>
        <taxon>Eukaryota</taxon>
        <taxon>Fungi</taxon>
        <taxon>Dikarya</taxon>
        <taxon>Ascomycota</taxon>
        <taxon>Pezizomycotina</taxon>
        <taxon>Sordariomycetes</taxon>
        <taxon>Sordariomycetidae</taxon>
        <taxon>Sordariales</taxon>
        <taxon>Lasiosphaeriaceae</taxon>
        <taxon>Lasiosphaeria</taxon>
    </lineage>
</organism>
<evidence type="ECO:0000313" key="2">
    <source>
        <dbReference type="EMBL" id="KAK0701811.1"/>
    </source>
</evidence>
<protein>
    <submittedName>
        <fullName evidence="2">Uncharacterized protein</fullName>
    </submittedName>
</protein>
<dbReference type="EMBL" id="JAUIRO010000009">
    <property type="protein sequence ID" value="KAK0701811.1"/>
    <property type="molecule type" value="Genomic_DNA"/>
</dbReference>
<reference evidence="2" key="1">
    <citation type="submission" date="2023-06" db="EMBL/GenBank/DDBJ databases">
        <title>Genome-scale phylogeny and comparative genomics of the fungal order Sordariales.</title>
        <authorList>
            <consortium name="Lawrence Berkeley National Laboratory"/>
            <person name="Hensen N."/>
            <person name="Bonometti L."/>
            <person name="Westerberg I."/>
            <person name="Brannstrom I.O."/>
            <person name="Guillou S."/>
            <person name="Cros-Aarteil S."/>
            <person name="Calhoun S."/>
            <person name="Haridas S."/>
            <person name="Kuo A."/>
            <person name="Mondo S."/>
            <person name="Pangilinan J."/>
            <person name="Riley R."/>
            <person name="LaButti K."/>
            <person name="Andreopoulos B."/>
            <person name="Lipzen A."/>
            <person name="Chen C."/>
            <person name="Yanf M."/>
            <person name="Daum C."/>
            <person name="Ng V."/>
            <person name="Clum A."/>
            <person name="Steindorff A."/>
            <person name="Ohm R."/>
            <person name="Martin F."/>
            <person name="Silar P."/>
            <person name="Natvig D."/>
            <person name="Lalanne C."/>
            <person name="Gautier V."/>
            <person name="Ament-velasquez S.L."/>
            <person name="Kruys A."/>
            <person name="Hutchinson M.I."/>
            <person name="Powell A.J."/>
            <person name="Barry K."/>
            <person name="Miller A.N."/>
            <person name="Grigoriev I.V."/>
            <person name="Debuchy R."/>
            <person name="Gladieux P."/>
            <person name="Thoren M.H."/>
            <person name="Johannesson H."/>
        </authorList>
    </citation>
    <scope>NUCLEOTIDE SEQUENCE</scope>
    <source>
        <strain evidence="2">SMH2392-1A</strain>
    </source>
</reference>
<keyword evidence="1" id="KW-1133">Transmembrane helix</keyword>
<comment type="caution">
    <text evidence="2">The sequence shown here is derived from an EMBL/GenBank/DDBJ whole genome shotgun (WGS) entry which is preliminary data.</text>
</comment>
<dbReference type="GeneID" id="85318806"/>
<proteinExistence type="predicted"/>